<comment type="similarity">
    <text evidence="3">Belongs to the rickettsiae OmpA/OmpB family.</text>
</comment>
<dbReference type="GO" id="GO:0009279">
    <property type="term" value="C:cell outer membrane"/>
    <property type="evidence" value="ECO:0007669"/>
    <property type="project" value="UniProtKB-SubCell"/>
</dbReference>
<keyword evidence="7" id="KW-0998">Cell outer membrane</keyword>
<dbReference type="InterPro" id="IPR005546">
    <property type="entry name" value="Autotransporte_beta"/>
</dbReference>
<feature type="signal peptide" evidence="12">
    <location>
        <begin position="1"/>
        <end position="33"/>
    </location>
</feature>
<evidence type="ECO:0000256" key="3">
    <source>
        <dbReference type="ARBA" id="ARBA00006981"/>
    </source>
</evidence>
<accession>A0AAT9GA37</accession>
<feature type="chain" id="PRO_5043479284" description="Outer membrane protein B" evidence="12">
    <location>
        <begin position="34"/>
        <end position="1587"/>
    </location>
</feature>
<evidence type="ECO:0000256" key="10">
    <source>
        <dbReference type="ARBA" id="ARBA00031328"/>
    </source>
</evidence>
<dbReference type="SUPFAM" id="SSF103515">
    <property type="entry name" value="Autotransporter"/>
    <property type="match status" value="1"/>
</dbReference>
<dbReference type="InterPro" id="IPR022095">
    <property type="entry name" value="OmpB_passenger_Rickettsia"/>
</dbReference>
<dbReference type="Pfam" id="PF12334">
    <property type="entry name" value="rOmpB_passenger"/>
    <property type="match status" value="1"/>
</dbReference>
<keyword evidence="5" id="KW-0472">Membrane</keyword>
<evidence type="ECO:0000313" key="14">
    <source>
        <dbReference type="EMBL" id="BFD46661.1"/>
    </source>
</evidence>
<reference evidence="14" key="1">
    <citation type="submission" date="2024-01" db="EMBL/GenBank/DDBJ databases">
        <title>Sequencing the genomes of a sandfly, Sergentomyia squamirostris, and its two endosymbionts.</title>
        <authorList>
            <person name="Itokawa K."/>
            <person name="Sanjoba C."/>
        </authorList>
    </citation>
    <scope>NUCLEOTIDE SEQUENCE</scope>
    <source>
        <strain evidence="14">RiSSQ</strain>
    </source>
</reference>
<sequence length="1587" mass="164206">MNNKSKKSSFLKNLLATASIASVIVGGSNTAFAGATVGRIEPRQTTGNAVVFSTGANLNQSAAAANVLFTLGSSLTIHADADAVALDLNLPGGQTISHLDLGGHDIGLSTVTTDTTINSITHGGHTAAFQVAAGRSLTLGGNIVAGSRDLVGGGLGNNLLGDVTFDAAGGGSLNIITGPVADGFAFAPANIVFGELTIVNGDRVTLNINNFNAKTTFNKASVATAQTINISDGSVVEFSSTRTGDAGVMLQLQQRNGSTINFGDNGNGTLLLTSNANPATNFKVMHGSLGGNNKDGDGIIHFDTTAVAGYLIPNTAGRTVVGINKENRAKKFIVTATAVGAATIAGKVYAKDIELCGGTINLQGEVDVGDQGKTNIKVSTAVVLSQNSNLGTTDFHNIANSTITVVPGKTLEGNFHADLNGGGADQVGTIIFKGEGVLKADVINNLLTIENSKAGILKLSGQHNVNELKATFAGAHFTFAKDYKLTGNINETVAFASNLTFEGDAEIIGNIGIGGAVGNIIIPKDSTVKVAGATINAASIFNNADSGTLKLTNKAGDVTITSAMSANGGGIIDATEMKKDSTLHIVGTIGTDPAGNDPKALKKLLLNEQKPNFDIAAAANKWVNIAGIDFGGGASTVKMNVDAAKYAFGALTNAGEATFEVSENVDLYNTTTSKDEGVKEIKFTADDKTLTLHKGNDITANSITASANGSDLVFAGDAALKGDIGTSNRQFKGLKVNAGVKAITSGQGFFSENIELADNGSTLVVDGNYTAKAVVGNVAGKGTLEFVNDAGVGTGVKFTTTAAANAGAIKGISTLELHGGNVELVGDNGLKFSNIKFATAASLTLASNMRLDGITVDSTLDSASSKGARPTVILSAIDHTISKPNHIGDKDHLVNLQFAGDNTLNVTTTDFFTGVTTTTDNQGAVNFKDDSDKVYGLGSSGHNLKAATFEVNTENFGDTYVSNAIINDNKKYTAGGTVAGGLQVGSDKGGSVAEFKDKVILTAAVTSKGADNKINFTDNATIIGTKLGTESDRFKAITFNGNKKVKLKNAAAMYAGVVNFGTENIVVTGDNNIISATSHVNANINLNSGKLIFQDNQNDVNSTWGPKTSIATTLTADGKLGSIEVNTPIEVAASVPVNLIVVKDEAQLGADQEYKLISNGKYLILGNDARFAPLTVAKSTNQAYVKWTVSTKDDKDVYLLRSNDAATIAPADVKLAGGDDKDQENAALLGREALAAMTDIGTLSQDPKVRGEALKRITNAENALVTDAIGHTNVAIGNLVEARIAQVDNQQKPVGSGSDDVAGESMGAWAMPYYNQAVQKGEGSVVGYKTKSAGGILGFDALANENLMIGAAVSIVRTDMKYKDYKIGEKTNINTVMLSIYGSQQLDKNFFVQGLVSLGSNKIKNSDPRKVPTSRNASGQQIAKASYDSLSYSGQVLFGYNAKMSDSMSLIPMAGIRYTGSSDEGYKETGTDNVNKVVAKKTNNKVEAVLGTRFAVSVDTSGITVMPEAHAFVSQKLFGSSGKVSAKLDGMTSSFATRSDKEAKTLFNLGLGVTAKAGNMEYGAGYDAYLASKYVGHQGTLKVRVNF</sequence>
<comment type="function">
    <text evidence="1">The 120 kDa surface-exposed protein is a major structural protein which may play a role as a rickettsial virulence factor and/or immunogen during infection.</text>
</comment>
<dbReference type="EMBL" id="AP029170">
    <property type="protein sequence ID" value="BFD46661.1"/>
    <property type="molecule type" value="Genomic_DNA"/>
</dbReference>
<evidence type="ECO:0000259" key="13">
    <source>
        <dbReference type="PROSITE" id="PS51208"/>
    </source>
</evidence>
<evidence type="ECO:0000256" key="8">
    <source>
        <dbReference type="ARBA" id="ARBA00029690"/>
    </source>
</evidence>
<evidence type="ECO:0000256" key="1">
    <source>
        <dbReference type="ARBA" id="ARBA00004060"/>
    </source>
</evidence>
<feature type="domain" description="Autotransporter" evidence="13">
    <location>
        <begin position="1301"/>
        <end position="1587"/>
    </location>
</feature>
<evidence type="ECO:0000256" key="9">
    <source>
        <dbReference type="ARBA" id="ARBA00030564"/>
    </source>
</evidence>
<evidence type="ECO:0000256" key="2">
    <source>
        <dbReference type="ARBA" id="ARBA00004442"/>
    </source>
</evidence>
<evidence type="ECO:0000256" key="6">
    <source>
        <dbReference type="ARBA" id="ARBA00022692"/>
    </source>
</evidence>
<gene>
    <name evidence="14" type="ORF">DMENIID0002_13070</name>
</gene>
<name>A0AAT9GA37_9RICK</name>
<proteinExistence type="inferred from homology"/>
<dbReference type="InterPro" id="IPR036709">
    <property type="entry name" value="Autotransporte_beta_dom_sf"/>
</dbReference>
<evidence type="ECO:0000256" key="4">
    <source>
        <dbReference type="ARBA" id="ARBA00020593"/>
    </source>
</evidence>
<dbReference type="InterPro" id="IPR006315">
    <property type="entry name" value="OM_autotransptr_brl_dom"/>
</dbReference>
<comment type="subcellular location">
    <subcellularLocation>
        <location evidence="2">Cell outer membrane</location>
    </subcellularLocation>
</comment>
<keyword evidence="12" id="KW-0732">Signal</keyword>
<dbReference type="Pfam" id="PF03797">
    <property type="entry name" value="Autotransporter"/>
    <property type="match status" value="1"/>
</dbReference>
<dbReference type="SMART" id="SM00869">
    <property type="entry name" value="Autotransporter"/>
    <property type="match status" value="1"/>
</dbReference>
<dbReference type="NCBIfam" id="TIGR01414">
    <property type="entry name" value="autotrans_barl"/>
    <property type="match status" value="1"/>
</dbReference>
<evidence type="ECO:0000256" key="12">
    <source>
        <dbReference type="SAM" id="SignalP"/>
    </source>
</evidence>
<evidence type="ECO:0000256" key="5">
    <source>
        <dbReference type="ARBA" id="ARBA00022452"/>
    </source>
</evidence>
<protein>
    <recommendedName>
        <fullName evidence="4">Outer membrane protein B</fullName>
    </recommendedName>
    <alternativeName>
        <fullName evidence="8">168 kDa surface-layer protein</fullName>
    </alternativeName>
    <alternativeName>
        <fullName evidence="9">Cell surface antigen 5</fullName>
    </alternativeName>
    <alternativeName>
        <fullName evidence="11">Surface protein antigen</fullName>
    </alternativeName>
    <alternativeName>
        <fullName evidence="10">rOmp B</fullName>
    </alternativeName>
</protein>
<evidence type="ECO:0000256" key="7">
    <source>
        <dbReference type="ARBA" id="ARBA00023237"/>
    </source>
</evidence>
<dbReference type="PROSITE" id="PS51208">
    <property type="entry name" value="AUTOTRANSPORTER"/>
    <property type="match status" value="1"/>
</dbReference>
<organism evidence="14">
    <name type="scientific">Candidatus Tisiphia endosymbiont of Sergentomyia squamirostris</name>
    <dbReference type="NCBI Taxonomy" id="3113639"/>
    <lineage>
        <taxon>Bacteria</taxon>
        <taxon>Pseudomonadati</taxon>
        <taxon>Pseudomonadota</taxon>
        <taxon>Alphaproteobacteria</taxon>
        <taxon>Rickettsiales</taxon>
        <taxon>Rickettsiaceae</taxon>
        <taxon>Rickettsieae</taxon>
        <taxon>Candidatus Tisiphia</taxon>
    </lineage>
</organism>
<dbReference type="Gene3D" id="2.40.128.130">
    <property type="entry name" value="Autotransporter beta-domain"/>
    <property type="match status" value="1"/>
</dbReference>
<keyword evidence="6" id="KW-0812">Transmembrane</keyword>
<evidence type="ECO:0000256" key="11">
    <source>
        <dbReference type="ARBA" id="ARBA00031768"/>
    </source>
</evidence>
<keyword evidence="5" id="KW-1134">Transmembrane beta strand</keyword>